<dbReference type="Proteomes" id="UP000054196">
    <property type="component" value="Unassembled WGS sequence"/>
</dbReference>
<evidence type="ECO:0000313" key="2">
    <source>
        <dbReference type="EMBL" id="EIN03348.1"/>
    </source>
</evidence>
<protein>
    <submittedName>
        <fullName evidence="2">Uncharacterized protein</fullName>
    </submittedName>
</protein>
<dbReference type="KEGG" id="psq:PUNSTDRAFT_78357"/>
<proteinExistence type="predicted"/>
<dbReference type="Pfam" id="PF18758">
    <property type="entry name" value="KDZ"/>
    <property type="match status" value="1"/>
</dbReference>
<sequence length="403" mass="44652">MLKRGGRGHDPAEIEKTPKGSLTLRCPVCLIPGVNIPADWQSAPEGERWKYSFFIGLDACFKLKQKNRDIADPELGSGFMYFAKEDEYQDHLKNTVDVPEVRIFAPPTLMNSKNSTKKYTVSGVAAAKCAHHALVLPNGAADLQKGEKYVSMDFVFWMSILTMGAMSLVVVSYDIACKWSVHLWDCFATLAPQFACLLVTALRFFVPNLHVGVHGAKCRHVFGFNVNRWVGRTHGETLEQEWAHIGAMATSTREMGPGVRHGILDDHWHFWNFQKIVGMGMSLPCSTRKELMQEEGCLTSRGVNAVVVGKLGDGEPLFPVVLEVIDVQPKELFDLLVNALGLDVGLRVVSHGSGYGDPEHSAQLAHEVRHELRAAVTDRDLWKSVVLPDLVLEEPSNSQGSHL</sequence>
<keyword evidence="3" id="KW-1185">Reference proteome</keyword>
<reference evidence="3" key="1">
    <citation type="journal article" date="2012" name="Science">
        <title>The Paleozoic origin of enzymatic lignin decomposition reconstructed from 31 fungal genomes.</title>
        <authorList>
            <person name="Floudas D."/>
            <person name="Binder M."/>
            <person name="Riley R."/>
            <person name="Barry K."/>
            <person name="Blanchette R.A."/>
            <person name="Henrissat B."/>
            <person name="Martinez A.T."/>
            <person name="Otillar R."/>
            <person name="Spatafora J.W."/>
            <person name="Yadav J.S."/>
            <person name="Aerts A."/>
            <person name="Benoit I."/>
            <person name="Boyd A."/>
            <person name="Carlson A."/>
            <person name="Copeland A."/>
            <person name="Coutinho P.M."/>
            <person name="de Vries R.P."/>
            <person name="Ferreira P."/>
            <person name="Findley K."/>
            <person name="Foster B."/>
            <person name="Gaskell J."/>
            <person name="Glotzer D."/>
            <person name="Gorecki P."/>
            <person name="Heitman J."/>
            <person name="Hesse C."/>
            <person name="Hori C."/>
            <person name="Igarashi K."/>
            <person name="Jurgens J.A."/>
            <person name="Kallen N."/>
            <person name="Kersten P."/>
            <person name="Kohler A."/>
            <person name="Kuees U."/>
            <person name="Kumar T.K.A."/>
            <person name="Kuo A."/>
            <person name="LaButti K."/>
            <person name="Larrondo L.F."/>
            <person name="Lindquist E."/>
            <person name="Ling A."/>
            <person name="Lombard V."/>
            <person name="Lucas S."/>
            <person name="Lundell T."/>
            <person name="Martin R."/>
            <person name="McLaughlin D.J."/>
            <person name="Morgenstern I."/>
            <person name="Morin E."/>
            <person name="Murat C."/>
            <person name="Nagy L.G."/>
            <person name="Nolan M."/>
            <person name="Ohm R.A."/>
            <person name="Patyshakuliyeva A."/>
            <person name="Rokas A."/>
            <person name="Ruiz-Duenas F.J."/>
            <person name="Sabat G."/>
            <person name="Salamov A."/>
            <person name="Samejima M."/>
            <person name="Schmutz J."/>
            <person name="Slot J.C."/>
            <person name="St John F."/>
            <person name="Stenlid J."/>
            <person name="Sun H."/>
            <person name="Sun S."/>
            <person name="Syed K."/>
            <person name="Tsang A."/>
            <person name="Wiebenga A."/>
            <person name="Young D."/>
            <person name="Pisabarro A."/>
            <person name="Eastwood D.C."/>
            <person name="Martin F."/>
            <person name="Cullen D."/>
            <person name="Grigoriev I.V."/>
            <person name="Hibbett D.S."/>
        </authorList>
    </citation>
    <scope>NUCLEOTIDE SEQUENCE [LARGE SCALE GENOMIC DNA]</scope>
    <source>
        <strain evidence="3">HHB-11173 SS5</strain>
    </source>
</reference>
<accession>R7RZD9</accession>
<organism evidence="2 3">
    <name type="scientific">Punctularia strigosozonata (strain HHB-11173)</name>
    <name type="common">White-rot fungus</name>
    <dbReference type="NCBI Taxonomy" id="741275"/>
    <lineage>
        <taxon>Eukaryota</taxon>
        <taxon>Fungi</taxon>
        <taxon>Dikarya</taxon>
        <taxon>Basidiomycota</taxon>
        <taxon>Agaricomycotina</taxon>
        <taxon>Agaricomycetes</taxon>
        <taxon>Corticiales</taxon>
        <taxon>Punctulariaceae</taxon>
        <taxon>Punctularia</taxon>
    </lineage>
</organism>
<keyword evidence="1" id="KW-0472">Membrane</keyword>
<dbReference type="EMBL" id="JH687619">
    <property type="protein sequence ID" value="EIN03348.1"/>
    <property type="molecule type" value="Genomic_DNA"/>
</dbReference>
<dbReference type="GeneID" id="18885811"/>
<gene>
    <name evidence="2" type="ORF">PUNSTDRAFT_78357</name>
</gene>
<keyword evidence="1" id="KW-0812">Transmembrane</keyword>
<dbReference type="OrthoDB" id="3257768at2759"/>
<name>R7RZD9_PUNST</name>
<dbReference type="InterPro" id="IPR040521">
    <property type="entry name" value="KDZ"/>
</dbReference>
<dbReference type="AlphaFoldDB" id="R7RZD9"/>
<evidence type="ECO:0000256" key="1">
    <source>
        <dbReference type="SAM" id="Phobius"/>
    </source>
</evidence>
<dbReference type="eggNOG" id="ENOG502SJXV">
    <property type="taxonomic scope" value="Eukaryota"/>
</dbReference>
<dbReference type="OMA" id="QGHERAC"/>
<evidence type="ECO:0000313" key="3">
    <source>
        <dbReference type="Proteomes" id="UP000054196"/>
    </source>
</evidence>
<feature type="transmembrane region" description="Helical" evidence="1">
    <location>
        <begin position="154"/>
        <end position="175"/>
    </location>
</feature>
<dbReference type="RefSeq" id="XP_007389422.1">
    <property type="nucleotide sequence ID" value="XM_007389360.1"/>
</dbReference>
<feature type="transmembrane region" description="Helical" evidence="1">
    <location>
        <begin position="187"/>
        <end position="206"/>
    </location>
</feature>
<dbReference type="HOGENOM" id="CLU_683600_0_0_1"/>
<keyword evidence="1" id="KW-1133">Transmembrane helix</keyword>